<evidence type="ECO:0000313" key="2">
    <source>
        <dbReference type="Proteomes" id="UP000237889"/>
    </source>
</evidence>
<dbReference type="KEGG" id="phr:C6569_02380"/>
<gene>
    <name evidence="1" type="ORF">C6569_02380</name>
</gene>
<dbReference type="Pfam" id="PF13578">
    <property type="entry name" value="Methyltransf_24"/>
    <property type="match status" value="1"/>
</dbReference>
<organism evidence="1 2">
    <name type="scientific">Phreatobacter cathodiphilus</name>
    <dbReference type="NCBI Taxonomy" id="1868589"/>
    <lineage>
        <taxon>Bacteria</taxon>
        <taxon>Pseudomonadati</taxon>
        <taxon>Pseudomonadota</taxon>
        <taxon>Alphaproteobacteria</taxon>
        <taxon>Hyphomicrobiales</taxon>
        <taxon>Phreatobacteraceae</taxon>
        <taxon>Phreatobacter</taxon>
    </lineage>
</organism>
<dbReference type="Gene3D" id="3.40.50.150">
    <property type="entry name" value="Vaccinia Virus protein VP39"/>
    <property type="match status" value="1"/>
</dbReference>
<dbReference type="EMBL" id="CP027668">
    <property type="protein sequence ID" value="AVO44002.1"/>
    <property type="molecule type" value="Genomic_DNA"/>
</dbReference>
<dbReference type="Proteomes" id="UP000237889">
    <property type="component" value="Chromosome"/>
</dbReference>
<dbReference type="AlphaFoldDB" id="A0A2S0N768"/>
<dbReference type="SUPFAM" id="SSF53335">
    <property type="entry name" value="S-adenosyl-L-methionine-dependent methyltransferases"/>
    <property type="match status" value="1"/>
</dbReference>
<reference evidence="1 2" key="1">
    <citation type="submission" date="2018-03" db="EMBL/GenBank/DDBJ databases">
        <title>Genome sequencing of Phreatobacter sp.</title>
        <authorList>
            <person name="Kim S.-J."/>
            <person name="Heo J."/>
            <person name="Kwon S.-W."/>
        </authorList>
    </citation>
    <scope>NUCLEOTIDE SEQUENCE [LARGE SCALE GENOMIC DNA]</scope>
    <source>
        <strain evidence="1 2">S-12</strain>
    </source>
</reference>
<evidence type="ECO:0000313" key="1">
    <source>
        <dbReference type="EMBL" id="AVO44002.1"/>
    </source>
</evidence>
<evidence type="ECO:0008006" key="3">
    <source>
        <dbReference type="Google" id="ProtNLM"/>
    </source>
</evidence>
<name>A0A2S0N768_9HYPH</name>
<sequence>MKVVDCPRARLYDVVAGAFTTLGRQPAMIELGVHKGDNATRLMDVLGTRHSVLVDAWSAEALKTYSHFDRLPPWILPLTAFERYFGGSLSDQATFDRTYEVARQRFEGRGDVEIIRDDTISAFARIRDRHGDGAFDFIYVDANHQYEYVLRDLLYYQHLLAEDGVMMLNDCCHSQKGMNQNLGVLEAVGSFLKRADFVPVALTSTDMSDLIIARKGSAVAAALDAALDATDISFVEVMPQMLAAAHIRLSPQGRARVSFA</sequence>
<dbReference type="OrthoDB" id="5764702at2"/>
<proteinExistence type="predicted"/>
<dbReference type="RefSeq" id="WP_106747332.1">
    <property type="nucleotide sequence ID" value="NZ_CP027668.1"/>
</dbReference>
<accession>A0A2S0N768</accession>
<dbReference type="InterPro" id="IPR029063">
    <property type="entry name" value="SAM-dependent_MTases_sf"/>
</dbReference>
<protein>
    <recommendedName>
        <fullName evidence="3">Class I SAM-dependent methyltransferase</fullName>
    </recommendedName>
</protein>
<keyword evidence="2" id="KW-1185">Reference proteome</keyword>